<evidence type="ECO:0000313" key="2">
    <source>
        <dbReference type="EMBL" id="ABK21696.1"/>
    </source>
</evidence>
<sequence>MASEITSSTTLTSLKPSGTNWRWRSVKSPMRRRW</sequence>
<protein>
    <submittedName>
        <fullName evidence="2">Uncharacterized protein</fullName>
    </submittedName>
</protein>
<feature type="compositionally biased region" description="Low complexity" evidence="1">
    <location>
        <begin position="1"/>
        <end position="14"/>
    </location>
</feature>
<name>A9NM35_PICSI</name>
<feature type="region of interest" description="Disordered" evidence="1">
    <location>
        <begin position="1"/>
        <end position="34"/>
    </location>
</feature>
<dbReference type="AlphaFoldDB" id="A9NM35"/>
<proteinExistence type="evidence at transcript level"/>
<accession>A9NM35</accession>
<reference evidence="2" key="1">
    <citation type="journal article" date="2008" name="BMC Genomics">
        <title>A conifer genomics resource of 200,000 spruce (Picea spp.) ESTs and 6,464 high-quality, sequence-finished full-length cDNAs for Sitka spruce (Picea sitchensis).</title>
        <authorList>
            <person name="Ralph S.G."/>
            <person name="Chun H.J."/>
            <person name="Kolosova N."/>
            <person name="Cooper D."/>
            <person name="Oddy C."/>
            <person name="Ritland C.E."/>
            <person name="Kirkpatrick R."/>
            <person name="Moore R."/>
            <person name="Barber S."/>
            <person name="Holt R.A."/>
            <person name="Jones S.J."/>
            <person name="Marra M.A."/>
            <person name="Douglas C.J."/>
            <person name="Ritland K."/>
            <person name="Bohlmann J."/>
        </authorList>
    </citation>
    <scope>NUCLEOTIDE SEQUENCE</scope>
    <source>
        <tissue evidence="2">Green portion of the leader tissue</tissue>
    </source>
</reference>
<organism evidence="2">
    <name type="scientific">Picea sitchensis</name>
    <name type="common">Sitka spruce</name>
    <name type="synonym">Pinus sitchensis</name>
    <dbReference type="NCBI Taxonomy" id="3332"/>
    <lineage>
        <taxon>Eukaryota</taxon>
        <taxon>Viridiplantae</taxon>
        <taxon>Streptophyta</taxon>
        <taxon>Embryophyta</taxon>
        <taxon>Tracheophyta</taxon>
        <taxon>Spermatophyta</taxon>
        <taxon>Pinopsida</taxon>
        <taxon>Pinidae</taxon>
        <taxon>Conifers I</taxon>
        <taxon>Pinales</taxon>
        <taxon>Pinaceae</taxon>
        <taxon>Picea</taxon>
    </lineage>
</organism>
<evidence type="ECO:0000256" key="1">
    <source>
        <dbReference type="SAM" id="MobiDB-lite"/>
    </source>
</evidence>
<dbReference type="EMBL" id="EF082333">
    <property type="protein sequence ID" value="ABK21696.1"/>
    <property type="molecule type" value="mRNA"/>
</dbReference>